<feature type="domain" description="C2H2-type" evidence="3">
    <location>
        <begin position="309"/>
        <end position="342"/>
    </location>
</feature>
<dbReference type="GO" id="GO:0008270">
    <property type="term" value="F:zinc ion binding"/>
    <property type="evidence" value="ECO:0007669"/>
    <property type="project" value="UniProtKB-KW"/>
</dbReference>
<reference evidence="4 5" key="1">
    <citation type="submission" date="2014-06" db="EMBL/GenBank/DDBJ databases">
        <authorList>
            <consortium name="DOE Joint Genome Institute"/>
            <person name="Kuo A."/>
            <person name="Kohler A."/>
            <person name="Nagy L.G."/>
            <person name="Floudas D."/>
            <person name="Copeland A."/>
            <person name="Barry K.W."/>
            <person name="Cichocki N."/>
            <person name="Veneault-Fourrey C."/>
            <person name="LaButti K."/>
            <person name="Lindquist E.A."/>
            <person name="Lipzen A."/>
            <person name="Lundell T."/>
            <person name="Morin E."/>
            <person name="Murat C."/>
            <person name="Sun H."/>
            <person name="Tunlid A."/>
            <person name="Henrissat B."/>
            <person name="Grigoriev I.V."/>
            <person name="Hibbett D.S."/>
            <person name="Martin F."/>
            <person name="Nordberg H.P."/>
            <person name="Cantor M.N."/>
            <person name="Hua S.X."/>
        </authorList>
    </citation>
    <scope>NUCLEOTIDE SEQUENCE [LARGE SCALE GENOMIC DNA]</scope>
    <source>
        <strain evidence="4 5">ATCC 200175</strain>
    </source>
</reference>
<dbReference type="InterPro" id="IPR013087">
    <property type="entry name" value="Znf_C2H2_type"/>
</dbReference>
<dbReference type="EMBL" id="KN819343">
    <property type="protein sequence ID" value="KIJ14445.1"/>
    <property type="molecule type" value="Genomic_DNA"/>
</dbReference>
<dbReference type="OrthoDB" id="6910977at2759"/>
<accession>A0A0C9TFN1</accession>
<keyword evidence="5" id="KW-1185">Reference proteome</keyword>
<evidence type="ECO:0000259" key="3">
    <source>
        <dbReference type="PROSITE" id="PS50157"/>
    </source>
</evidence>
<dbReference type="AlphaFoldDB" id="A0A0C9TFN1"/>
<feature type="region of interest" description="Disordered" evidence="2">
    <location>
        <begin position="332"/>
        <end position="353"/>
    </location>
</feature>
<evidence type="ECO:0000313" key="5">
    <source>
        <dbReference type="Proteomes" id="UP000053647"/>
    </source>
</evidence>
<proteinExistence type="predicted"/>
<evidence type="ECO:0000313" key="4">
    <source>
        <dbReference type="EMBL" id="KIJ14445.1"/>
    </source>
</evidence>
<dbReference type="Proteomes" id="UP000053647">
    <property type="component" value="Unassembled WGS sequence"/>
</dbReference>
<dbReference type="PROSITE" id="PS50157">
    <property type="entry name" value="ZINC_FINGER_C2H2_2"/>
    <property type="match status" value="1"/>
</dbReference>
<evidence type="ECO:0000256" key="1">
    <source>
        <dbReference type="PROSITE-ProRule" id="PRU00042"/>
    </source>
</evidence>
<keyword evidence="1" id="KW-0479">Metal-binding</keyword>
<organism evidence="4 5">
    <name type="scientific">Paxillus involutus ATCC 200175</name>
    <dbReference type="NCBI Taxonomy" id="664439"/>
    <lineage>
        <taxon>Eukaryota</taxon>
        <taxon>Fungi</taxon>
        <taxon>Dikarya</taxon>
        <taxon>Basidiomycota</taxon>
        <taxon>Agaricomycotina</taxon>
        <taxon>Agaricomycetes</taxon>
        <taxon>Agaricomycetidae</taxon>
        <taxon>Boletales</taxon>
        <taxon>Paxilineae</taxon>
        <taxon>Paxillaceae</taxon>
        <taxon>Paxillus</taxon>
    </lineage>
</organism>
<keyword evidence="1" id="KW-0863">Zinc-finger</keyword>
<gene>
    <name evidence="4" type="ORF">PAXINDRAFT_100160</name>
</gene>
<evidence type="ECO:0000256" key="2">
    <source>
        <dbReference type="SAM" id="MobiDB-lite"/>
    </source>
</evidence>
<sequence>MYIDDGHEHISCEWNLSERPHWNYQLAEKCPVPPSYSSALYIKQASEPSFSPQTFPGISTFTTRFQAVEQCRAHMGDPSCTSIPIATGTSDLQPPTSWDGFVPSPELVRDLAALSRQTHEMGLCGRSCSLEEIPVASNHINPQLPSMTDAHSCDALDRQFFDYQTPFDRTGTLAAYSTLPNVDDASTNDNSHALPSAQAQMTLLHASVPSSIRQPEILFFDELKHSVGTGNAASDLRTYQCLWSPKDVPCLTLVSRDRRSVIDHLHDVHGVKPGDDKTPQKCLWRLCTKTMNKESIPRHILTVHLKEKAHCTKCGLSFAREDSLKRHLKGAQQKTLKGKEGPFKPQMLARRRA</sequence>
<protein>
    <recommendedName>
        <fullName evidence="3">C2H2-type domain-containing protein</fullName>
    </recommendedName>
</protein>
<dbReference type="Gene3D" id="3.30.160.60">
    <property type="entry name" value="Classic Zinc Finger"/>
    <property type="match status" value="1"/>
</dbReference>
<dbReference type="HOGENOM" id="CLU_785505_0_0_1"/>
<reference evidence="5" key="2">
    <citation type="submission" date="2015-01" db="EMBL/GenBank/DDBJ databases">
        <title>Evolutionary Origins and Diversification of the Mycorrhizal Mutualists.</title>
        <authorList>
            <consortium name="DOE Joint Genome Institute"/>
            <consortium name="Mycorrhizal Genomics Consortium"/>
            <person name="Kohler A."/>
            <person name="Kuo A."/>
            <person name="Nagy L.G."/>
            <person name="Floudas D."/>
            <person name="Copeland A."/>
            <person name="Barry K.W."/>
            <person name="Cichocki N."/>
            <person name="Veneault-Fourrey C."/>
            <person name="LaButti K."/>
            <person name="Lindquist E.A."/>
            <person name="Lipzen A."/>
            <person name="Lundell T."/>
            <person name="Morin E."/>
            <person name="Murat C."/>
            <person name="Riley R."/>
            <person name="Ohm R."/>
            <person name="Sun H."/>
            <person name="Tunlid A."/>
            <person name="Henrissat B."/>
            <person name="Grigoriev I.V."/>
            <person name="Hibbett D.S."/>
            <person name="Martin F."/>
        </authorList>
    </citation>
    <scope>NUCLEOTIDE SEQUENCE [LARGE SCALE GENOMIC DNA]</scope>
    <source>
        <strain evidence="5">ATCC 200175</strain>
    </source>
</reference>
<name>A0A0C9TFN1_PAXIN</name>
<keyword evidence="1" id="KW-0862">Zinc</keyword>